<feature type="domain" description="XPG-I" evidence="2">
    <location>
        <begin position="106"/>
        <end position="191"/>
    </location>
</feature>
<feature type="compositionally biased region" description="Polar residues" evidence="1">
    <location>
        <begin position="921"/>
        <end position="942"/>
    </location>
</feature>
<feature type="compositionally biased region" description="Basic residues" evidence="1">
    <location>
        <begin position="299"/>
        <end position="314"/>
    </location>
</feature>
<organism evidence="3 4">
    <name type="scientific">Rhizoctonia solani</name>
    <dbReference type="NCBI Taxonomy" id="456999"/>
    <lineage>
        <taxon>Eukaryota</taxon>
        <taxon>Fungi</taxon>
        <taxon>Dikarya</taxon>
        <taxon>Basidiomycota</taxon>
        <taxon>Agaricomycotina</taxon>
        <taxon>Agaricomycetes</taxon>
        <taxon>Cantharellales</taxon>
        <taxon>Ceratobasidiaceae</taxon>
        <taxon>Rhizoctonia</taxon>
    </lineage>
</organism>
<dbReference type="PRINTS" id="PR00853">
    <property type="entry name" value="XPGRADSUPER"/>
</dbReference>
<dbReference type="GO" id="GO:0017108">
    <property type="term" value="F:5'-flap endonuclease activity"/>
    <property type="evidence" value="ECO:0007669"/>
    <property type="project" value="TreeGrafter"/>
</dbReference>
<dbReference type="SUPFAM" id="SSF47807">
    <property type="entry name" value="5' to 3' exonuclease, C-terminal subdomain"/>
    <property type="match status" value="1"/>
</dbReference>
<feature type="compositionally biased region" description="Polar residues" evidence="1">
    <location>
        <begin position="772"/>
        <end position="785"/>
    </location>
</feature>
<feature type="compositionally biased region" description="Basic and acidic residues" evidence="1">
    <location>
        <begin position="692"/>
        <end position="703"/>
    </location>
</feature>
<dbReference type="InterPro" id="IPR029060">
    <property type="entry name" value="PIN-like_dom_sf"/>
</dbReference>
<feature type="compositionally biased region" description="Polar residues" evidence="1">
    <location>
        <begin position="1073"/>
        <end position="1086"/>
    </location>
</feature>
<dbReference type="EMBL" id="CAJMWV010004131">
    <property type="protein sequence ID" value="CAE6493639.1"/>
    <property type="molecule type" value="Genomic_DNA"/>
</dbReference>
<feature type="compositionally biased region" description="Acidic residues" evidence="1">
    <location>
        <begin position="607"/>
        <end position="618"/>
    </location>
</feature>
<feature type="compositionally biased region" description="Acidic residues" evidence="1">
    <location>
        <begin position="272"/>
        <end position="282"/>
    </location>
</feature>
<gene>
    <name evidence="3" type="ORF">RDB_LOCUS111623</name>
</gene>
<feature type="region of interest" description="Disordered" evidence="1">
    <location>
        <begin position="272"/>
        <end position="322"/>
    </location>
</feature>
<comment type="caution">
    <text evidence="3">The sequence shown here is derived from an EMBL/GenBank/DDBJ whole genome shotgun (WGS) entry which is preliminary data.</text>
</comment>
<feature type="compositionally biased region" description="Basic residues" evidence="1">
    <location>
        <begin position="1003"/>
        <end position="1014"/>
    </location>
</feature>
<dbReference type="Pfam" id="PF18380">
    <property type="entry name" value="GEN1_C"/>
    <property type="match status" value="1"/>
</dbReference>
<protein>
    <recommendedName>
        <fullName evidence="2">XPG-I domain-containing protein</fullName>
    </recommendedName>
</protein>
<dbReference type="GO" id="GO:0006281">
    <property type="term" value="P:DNA repair"/>
    <property type="evidence" value="ECO:0007669"/>
    <property type="project" value="UniProtKB-ARBA"/>
</dbReference>
<feature type="region of interest" description="Disordered" evidence="1">
    <location>
        <begin position="603"/>
        <end position="624"/>
    </location>
</feature>
<evidence type="ECO:0000313" key="4">
    <source>
        <dbReference type="Proteomes" id="UP000663831"/>
    </source>
</evidence>
<dbReference type="Proteomes" id="UP000663831">
    <property type="component" value="Unassembled WGS sequence"/>
</dbReference>
<dbReference type="SUPFAM" id="SSF88723">
    <property type="entry name" value="PIN domain-like"/>
    <property type="match status" value="1"/>
</dbReference>
<feature type="compositionally biased region" description="Low complexity" evidence="1">
    <location>
        <begin position="1043"/>
        <end position="1057"/>
    </location>
</feature>
<dbReference type="PANTHER" id="PTHR11081:SF75">
    <property type="entry name" value="ENDONUCLEASE, PUTATIVE (AFU_ORTHOLOGUE AFUA_3G13260)-RELATED"/>
    <property type="match status" value="1"/>
</dbReference>
<dbReference type="Pfam" id="PF00867">
    <property type="entry name" value="XPG_I"/>
    <property type="match status" value="1"/>
</dbReference>
<feature type="region of interest" description="Disordered" evidence="1">
    <location>
        <begin position="467"/>
        <end position="491"/>
    </location>
</feature>
<proteinExistence type="predicted"/>
<feature type="compositionally biased region" description="Basic and acidic residues" evidence="1">
    <location>
        <begin position="838"/>
        <end position="847"/>
    </location>
</feature>
<sequence length="1119" mass="121018">MGVPGLWDIIRHTGKSEALAQLALEGFRRDQAVNPFRGLPPDTPHPRALRIGIDASIWFFHATYGREGENPELRTLFFRLAKLAGYTFCPLFVFDGPQRPRTKRHEEHDICVWAPGEAEAELAYLNNIGVIDAILSDDVDNFLFGARVVIRNPSAALTGNRGYPALNREGKDDGVHVMVYRMDDIERDPACKLTRGGMILIALLSGGDYDQGAKRCGPKTALALAQRGLGDELLNAFETFSRQKFIDYIPAWKSAVVEALHSGCANLEGDEADVEDLEEESQETAITASQNSASGGNKGKGKLSNKGKKKKPPAKRQPALAAALAASDFPDLSVLEDYCAPWTSERAFSAGARAPCSSSRNLDNEGAPPASQGSIITSSQTSTTSNSRSKKKPTALTAKSIGTGGLTSDVRIGWTGELALGALGRICEQYFEWGVREIIQQRFRTVLWPAVVLRVLRRSVMEQERAQGLSDSRGVTPRPSTPTRDKTKRFVPGTPHKLVNRYFGGDSDSESDREAFTTLVKSKGGDTTPRAKRRISIEGEELDTYQLLQAVRGERQHASTDGLQEFRVEVAPGHLARLAIRDLLGTRDPALLAGTLFDLEGAAGKEADEEQEEGDDDEGSTKRLKIVDPSTSIRIWAPAELVNLVHPGLVRDWEAKQTKTKSRAKVGGSTSRQRSKEDVGTGKKVKSTAKSSSKDKAALREKPSNIPTTLSGDEVEQPGPPANPVARLPPTIPSKRRTDPIRMRSASPGMSRPPPVAARSRAPSGKGHRSAFTLNTIPERSSSPTILPERSSSPVVTHPPPLPRPAKTKSAPTPLITGASRDSWRARIPGVEYVPTPPRREKVERSVGNDSSELEDVNFRELLGRPKKHSAPEPDSESESDLGGPSKSSRRNHAHTSPRNSSGSEVEIIKLNPKEDKTRKPTSVANSARRPTTRSQSNSSGSEVEILDCSFLPSRPAKQKSPPMDYAAERVASAPRQVRRTSREHTSPRASSASEGENPKPHVPPRKPTAKRPSRSVSESAHSSGKLKESAGSKGTHRPTSADISEGIIEISSDDGGPLLPETTLASKAGVRSINSTVRVAQSHTMTRPDKTAVSAGGSRSSSPPLETSDSSFINLLSD</sequence>
<dbReference type="AlphaFoldDB" id="A0A8H3CSN0"/>
<feature type="compositionally biased region" description="Low complexity" evidence="1">
    <location>
        <begin position="1099"/>
        <end position="1112"/>
    </location>
</feature>
<accession>A0A8H3CSN0</accession>
<feature type="region of interest" description="Disordered" evidence="1">
    <location>
        <begin position="656"/>
        <end position="1119"/>
    </location>
</feature>
<dbReference type="CDD" id="cd09870">
    <property type="entry name" value="PIN_YEN1"/>
    <property type="match status" value="1"/>
</dbReference>
<feature type="compositionally biased region" description="Low complexity" evidence="1">
    <location>
        <begin position="371"/>
        <end position="387"/>
    </location>
</feature>
<dbReference type="Gene3D" id="1.10.150.20">
    <property type="entry name" value="5' to 3' exonuclease, C-terminal subdomain"/>
    <property type="match status" value="1"/>
</dbReference>
<dbReference type="InterPro" id="IPR036279">
    <property type="entry name" value="5-3_exonuclease_C_sf"/>
</dbReference>
<dbReference type="SMART" id="SM00484">
    <property type="entry name" value="XPGI"/>
    <property type="match status" value="1"/>
</dbReference>
<dbReference type="InterPro" id="IPR041177">
    <property type="entry name" value="GEN1_C"/>
</dbReference>
<name>A0A8H3CSN0_9AGAM</name>
<evidence type="ECO:0000259" key="2">
    <source>
        <dbReference type="SMART" id="SM00484"/>
    </source>
</evidence>
<dbReference type="InterPro" id="IPR006084">
    <property type="entry name" value="XPG/Rad2"/>
</dbReference>
<dbReference type="InterPro" id="IPR006086">
    <property type="entry name" value="XPG-I_dom"/>
</dbReference>
<dbReference type="PANTHER" id="PTHR11081">
    <property type="entry name" value="FLAP ENDONUCLEASE FAMILY MEMBER"/>
    <property type="match status" value="1"/>
</dbReference>
<feature type="region of interest" description="Disordered" evidence="1">
    <location>
        <begin position="354"/>
        <end position="400"/>
    </location>
</feature>
<reference evidence="3" key="1">
    <citation type="submission" date="2021-01" db="EMBL/GenBank/DDBJ databases">
        <authorList>
            <person name="Kaushik A."/>
        </authorList>
    </citation>
    <scope>NUCLEOTIDE SEQUENCE</scope>
    <source>
        <strain evidence="3">AG3-1AP</strain>
    </source>
</reference>
<dbReference type="Gene3D" id="3.40.50.1010">
    <property type="entry name" value="5'-nuclease"/>
    <property type="match status" value="2"/>
</dbReference>
<evidence type="ECO:0000313" key="3">
    <source>
        <dbReference type="EMBL" id="CAE6493639.1"/>
    </source>
</evidence>
<evidence type="ECO:0000256" key="1">
    <source>
        <dbReference type="SAM" id="MobiDB-lite"/>
    </source>
</evidence>